<organism evidence="2 3">
    <name type="scientific">Dendrobium catenatum</name>
    <dbReference type="NCBI Taxonomy" id="906689"/>
    <lineage>
        <taxon>Eukaryota</taxon>
        <taxon>Viridiplantae</taxon>
        <taxon>Streptophyta</taxon>
        <taxon>Embryophyta</taxon>
        <taxon>Tracheophyta</taxon>
        <taxon>Spermatophyta</taxon>
        <taxon>Magnoliopsida</taxon>
        <taxon>Liliopsida</taxon>
        <taxon>Asparagales</taxon>
        <taxon>Orchidaceae</taxon>
        <taxon>Epidendroideae</taxon>
        <taxon>Malaxideae</taxon>
        <taxon>Dendrobiinae</taxon>
        <taxon>Dendrobium</taxon>
    </lineage>
</organism>
<gene>
    <name evidence="2" type="primary">TATB</name>
    <name evidence="2" type="ORF">MA16_Dca019128</name>
</gene>
<dbReference type="Proteomes" id="UP000233837">
    <property type="component" value="Unassembled WGS sequence"/>
</dbReference>
<dbReference type="STRING" id="906689.A0A2I0W5E4"/>
<keyword evidence="3" id="KW-1185">Reference proteome</keyword>
<dbReference type="PANTHER" id="PTHR33162">
    <property type="entry name" value="SEC-INDEPENDENT PROTEIN TRANSLOCASE PROTEIN TATA, CHLOROPLASTIC"/>
    <property type="match status" value="1"/>
</dbReference>
<dbReference type="GO" id="GO:0016020">
    <property type="term" value="C:membrane"/>
    <property type="evidence" value="ECO:0007669"/>
    <property type="project" value="UniProtKB-SubCell"/>
</dbReference>
<proteinExistence type="predicted"/>
<evidence type="ECO:0000313" key="3">
    <source>
        <dbReference type="Proteomes" id="UP000233837"/>
    </source>
</evidence>
<reference evidence="2 3" key="2">
    <citation type="journal article" date="2017" name="Nature">
        <title>The Apostasia genome and the evolution of orchids.</title>
        <authorList>
            <person name="Zhang G.Q."/>
            <person name="Liu K.W."/>
            <person name="Li Z."/>
            <person name="Lohaus R."/>
            <person name="Hsiao Y.Y."/>
            <person name="Niu S.C."/>
            <person name="Wang J.Y."/>
            <person name="Lin Y.C."/>
            <person name="Xu Q."/>
            <person name="Chen L.J."/>
            <person name="Yoshida K."/>
            <person name="Fujiwara S."/>
            <person name="Wang Z.W."/>
            <person name="Zhang Y.Q."/>
            <person name="Mitsuda N."/>
            <person name="Wang M."/>
            <person name="Liu G.H."/>
            <person name="Pecoraro L."/>
            <person name="Huang H.X."/>
            <person name="Xiao X.J."/>
            <person name="Lin M."/>
            <person name="Wu X.Y."/>
            <person name="Wu W.L."/>
            <person name="Chen Y.Y."/>
            <person name="Chang S.B."/>
            <person name="Sakamoto S."/>
            <person name="Ohme-Takagi M."/>
            <person name="Yagi M."/>
            <person name="Zeng S.J."/>
            <person name="Shen C.Y."/>
            <person name="Yeh C.M."/>
            <person name="Luo Y.B."/>
            <person name="Tsai W.C."/>
            <person name="Van de Peer Y."/>
            <person name="Liu Z.J."/>
        </authorList>
    </citation>
    <scope>NUCLEOTIDE SEQUENCE [LARGE SCALE GENOMIC DNA]</scope>
    <source>
        <tissue evidence="2">The whole plant</tissue>
    </source>
</reference>
<dbReference type="EMBL" id="KZ502909">
    <property type="protein sequence ID" value="PKU70871.1"/>
    <property type="molecule type" value="Genomic_DNA"/>
</dbReference>
<accession>A0A2I0W5E4</accession>
<dbReference type="GO" id="GO:0015031">
    <property type="term" value="P:protein transport"/>
    <property type="evidence" value="ECO:0007669"/>
    <property type="project" value="UniProtKB-KW"/>
</dbReference>
<dbReference type="AlphaFoldDB" id="A0A2I0W5E4"/>
<evidence type="ECO:0000256" key="1">
    <source>
        <dbReference type="SAM" id="MobiDB-lite"/>
    </source>
</evidence>
<feature type="compositionally biased region" description="Polar residues" evidence="1">
    <location>
        <begin position="136"/>
        <end position="168"/>
    </location>
</feature>
<protein>
    <submittedName>
        <fullName evidence="2">Sec-independent protein translocase protein TATB, chloroplastic</fullName>
    </submittedName>
</protein>
<feature type="region of interest" description="Disordered" evidence="1">
    <location>
        <begin position="113"/>
        <end position="175"/>
    </location>
</feature>
<feature type="region of interest" description="Disordered" evidence="1">
    <location>
        <begin position="31"/>
        <end position="50"/>
    </location>
</feature>
<reference evidence="2 3" key="1">
    <citation type="journal article" date="2016" name="Sci. Rep.">
        <title>The Dendrobium catenatum Lindl. genome sequence provides insights into polysaccharide synthase, floral development and adaptive evolution.</title>
        <authorList>
            <person name="Zhang G.Q."/>
            <person name="Xu Q."/>
            <person name="Bian C."/>
            <person name="Tsai W.C."/>
            <person name="Yeh C.M."/>
            <person name="Liu K.W."/>
            <person name="Yoshida K."/>
            <person name="Zhang L.S."/>
            <person name="Chang S.B."/>
            <person name="Chen F."/>
            <person name="Shi Y."/>
            <person name="Su Y.Y."/>
            <person name="Zhang Y.Q."/>
            <person name="Chen L.J."/>
            <person name="Yin Y."/>
            <person name="Lin M."/>
            <person name="Huang H."/>
            <person name="Deng H."/>
            <person name="Wang Z.W."/>
            <person name="Zhu S.L."/>
            <person name="Zhao X."/>
            <person name="Deng C."/>
            <person name="Niu S.C."/>
            <person name="Huang J."/>
            <person name="Wang M."/>
            <person name="Liu G.H."/>
            <person name="Yang H.J."/>
            <person name="Xiao X.J."/>
            <person name="Hsiao Y.Y."/>
            <person name="Wu W.L."/>
            <person name="Chen Y.Y."/>
            <person name="Mitsuda N."/>
            <person name="Ohme-Takagi M."/>
            <person name="Luo Y.B."/>
            <person name="Van de Peer Y."/>
            <person name="Liu Z.J."/>
        </authorList>
    </citation>
    <scope>NUCLEOTIDE SEQUENCE [LARGE SCALE GENOMIC DNA]</scope>
    <source>
        <tissue evidence="2">The whole plant</tissue>
    </source>
</reference>
<dbReference type="PANTHER" id="PTHR33162:SF3">
    <property type="entry name" value="SEC-INDEPENDENT PROTEIN TRANSLOCASE PROTEIN TATB, CHLOROPLASTIC"/>
    <property type="match status" value="1"/>
</dbReference>
<evidence type="ECO:0000313" key="2">
    <source>
        <dbReference type="EMBL" id="PKU70871.1"/>
    </source>
</evidence>
<sequence length="175" mass="18654">MTAALLGAVAPCCCFRTRPVQYVSSPSSVSSSKNQGFHPDGSSSQSGLRVFSPWRGQTPVRHSFPSNCKKIGKKRKSRCMVVYASLFGVGAPEVLVIDRDVIRWMLQQLVDPHFDGKPTAKAPLAATESSEEQPPAQVTSEGVTSSSPSQEASTTASPEIKVQTPSSENEGEGSK</sequence>
<name>A0A2I0W5E4_9ASPA</name>